<feature type="chain" id="PRO_5047473048" evidence="1">
    <location>
        <begin position="28"/>
        <end position="222"/>
    </location>
</feature>
<dbReference type="GeneID" id="105229975"/>
<gene>
    <name evidence="3" type="primary">LOC105229975</name>
</gene>
<feature type="signal peptide" evidence="1">
    <location>
        <begin position="1"/>
        <end position="27"/>
    </location>
</feature>
<dbReference type="Proteomes" id="UP001652620">
    <property type="component" value="Chromosome 3"/>
</dbReference>
<proteinExistence type="predicted"/>
<reference evidence="3" key="1">
    <citation type="submission" date="2025-08" db="UniProtKB">
        <authorList>
            <consortium name="RefSeq"/>
        </authorList>
    </citation>
    <scope>IDENTIFICATION</scope>
    <source>
        <tissue evidence="3">Adult</tissue>
    </source>
</reference>
<evidence type="ECO:0000313" key="2">
    <source>
        <dbReference type="Proteomes" id="UP001652620"/>
    </source>
</evidence>
<evidence type="ECO:0000256" key="1">
    <source>
        <dbReference type="SAM" id="SignalP"/>
    </source>
</evidence>
<sequence length="222" mass="24835">MNMKRCQNALLHLSLLLGVLALDSTLAASIYTLDDTAPVKPTEEPAKFVVITEDVIPDVANTTQKVIRVNPLDLPALTEDSSGSEDSSLYKIQSLLPANRNYVNSNRMRGKKKDIKAATEAKVADSPIIRQFTEPKFRKPSRNQKKNLHFLYNQEALDGHKVSKTMNVRVAPGAYPVYYVVSKTNGRFGKYPIKGFHTPTEFLKYLAKSKVTPLEQAQRLES</sequence>
<accession>A0A6I9VX29</accession>
<dbReference type="RefSeq" id="XP_011208815.2">
    <property type="nucleotide sequence ID" value="XM_011210513.4"/>
</dbReference>
<evidence type="ECO:0000313" key="3">
    <source>
        <dbReference type="RefSeq" id="XP_011208815.2"/>
    </source>
</evidence>
<organism evidence="2 3">
    <name type="scientific">Bactrocera dorsalis</name>
    <name type="common">Oriental fruit fly</name>
    <name type="synonym">Dacus dorsalis</name>
    <dbReference type="NCBI Taxonomy" id="27457"/>
    <lineage>
        <taxon>Eukaryota</taxon>
        <taxon>Metazoa</taxon>
        <taxon>Ecdysozoa</taxon>
        <taxon>Arthropoda</taxon>
        <taxon>Hexapoda</taxon>
        <taxon>Insecta</taxon>
        <taxon>Pterygota</taxon>
        <taxon>Neoptera</taxon>
        <taxon>Endopterygota</taxon>
        <taxon>Diptera</taxon>
        <taxon>Brachycera</taxon>
        <taxon>Muscomorpha</taxon>
        <taxon>Tephritoidea</taxon>
        <taxon>Tephritidae</taxon>
        <taxon>Bactrocera</taxon>
        <taxon>Bactrocera</taxon>
    </lineage>
</organism>
<name>A0A6I9VX29_BACDO</name>
<keyword evidence="1" id="KW-0732">Signal</keyword>
<protein>
    <submittedName>
        <fullName evidence="3">Uncharacterized protein LOC105229975</fullName>
    </submittedName>
</protein>
<keyword evidence="2" id="KW-1185">Reference proteome</keyword>
<dbReference type="OrthoDB" id="7779229at2759"/>